<keyword evidence="2" id="KW-1185">Reference proteome</keyword>
<comment type="caution">
    <text evidence="1">The sequence shown here is derived from an EMBL/GenBank/DDBJ whole genome shotgun (WGS) entry which is preliminary data.</text>
</comment>
<organism evidence="1 2">
    <name type="scientific">Colletotrichum truncatum</name>
    <name type="common">Anthracnose fungus</name>
    <name type="synonym">Colletotrichum capsici</name>
    <dbReference type="NCBI Taxonomy" id="5467"/>
    <lineage>
        <taxon>Eukaryota</taxon>
        <taxon>Fungi</taxon>
        <taxon>Dikarya</taxon>
        <taxon>Ascomycota</taxon>
        <taxon>Pezizomycotina</taxon>
        <taxon>Sordariomycetes</taxon>
        <taxon>Hypocreomycetidae</taxon>
        <taxon>Glomerellales</taxon>
        <taxon>Glomerellaceae</taxon>
        <taxon>Colletotrichum</taxon>
        <taxon>Colletotrichum truncatum species complex</taxon>
    </lineage>
</organism>
<gene>
    <name evidence="1" type="ORF">CTRU02_208936</name>
</gene>
<evidence type="ECO:0000313" key="1">
    <source>
        <dbReference type="EMBL" id="KAL0936721.1"/>
    </source>
</evidence>
<dbReference type="Proteomes" id="UP000805649">
    <property type="component" value="Unassembled WGS sequence"/>
</dbReference>
<evidence type="ECO:0000313" key="2">
    <source>
        <dbReference type="Proteomes" id="UP000805649"/>
    </source>
</evidence>
<name>A0ACC3YXN2_COLTU</name>
<protein>
    <submittedName>
        <fullName evidence="1">SAM dependent methyltransferase</fullName>
    </submittedName>
</protein>
<keyword evidence="1" id="KW-0489">Methyltransferase</keyword>
<keyword evidence="1" id="KW-0808">Transferase</keyword>
<proteinExistence type="predicted"/>
<dbReference type="EMBL" id="VUJX02000005">
    <property type="protein sequence ID" value="KAL0936721.1"/>
    <property type="molecule type" value="Genomic_DNA"/>
</dbReference>
<accession>A0ACC3YXN2</accession>
<sequence length="271" mass="29345">MASAGDLKTTSLVESNRVFWDTNASTFFEQDWLKVLTEQLAQFLRTQAPNLGLRPRDASNPVRLLDYACASGGASWALAPFVDEILGIDVAPAIVVRFNECASRLGYEPSQAHAIVGDLTTDASLAAPESFDAAIISLALHHLDDPPDMLVRLTERLKPGGVLIAVEGVDVNEQPAAWDVQGAEHSHAHGAHHDTHAGHQHDVLKTTNHHVFGEAIFRKWFADAGCDDGKFVYIVNNEVSHVPEKVTGRPGGLKRKLVIAAATKSIRLADL</sequence>
<reference evidence="1 2" key="1">
    <citation type="journal article" date="2020" name="Phytopathology">
        <title>Genome Sequence Resources of Colletotrichum truncatum, C. plurivorum, C. musicola, and C. sojae: Four Species Pathogenic to Soybean (Glycine max).</title>
        <authorList>
            <person name="Rogerio F."/>
            <person name="Boufleur T.R."/>
            <person name="Ciampi-Guillardi M."/>
            <person name="Sukno S.A."/>
            <person name="Thon M.R."/>
            <person name="Massola Junior N.S."/>
            <person name="Baroncelli R."/>
        </authorList>
    </citation>
    <scope>NUCLEOTIDE SEQUENCE [LARGE SCALE GENOMIC DNA]</scope>
    <source>
        <strain evidence="1 2">CMES1059</strain>
    </source>
</reference>